<accession>A0A9P6FYS2</accession>
<feature type="compositionally biased region" description="Low complexity" evidence="1">
    <location>
        <begin position="64"/>
        <end position="78"/>
    </location>
</feature>
<reference evidence="2" key="1">
    <citation type="journal article" date="2020" name="Fungal Divers.">
        <title>Resolving the Mortierellaceae phylogeny through synthesis of multi-gene phylogenetics and phylogenomics.</title>
        <authorList>
            <person name="Vandepol N."/>
            <person name="Liber J."/>
            <person name="Desiro A."/>
            <person name="Na H."/>
            <person name="Kennedy M."/>
            <person name="Barry K."/>
            <person name="Grigoriev I.V."/>
            <person name="Miller A.N."/>
            <person name="O'Donnell K."/>
            <person name="Stajich J.E."/>
            <person name="Bonito G."/>
        </authorList>
    </citation>
    <scope>NUCLEOTIDE SEQUENCE</scope>
    <source>
        <strain evidence="2">KOD1015</strain>
    </source>
</reference>
<name>A0A9P6FYS2_9FUNG</name>
<dbReference type="Proteomes" id="UP000780801">
    <property type="component" value="Unassembled WGS sequence"/>
</dbReference>
<evidence type="ECO:0000256" key="1">
    <source>
        <dbReference type="SAM" id="MobiDB-lite"/>
    </source>
</evidence>
<keyword evidence="3" id="KW-1185">Reference proteome</keyword>
<evidence type="ECO:0000313" key="3">
    <source>
        <dbReference type="Proteomes" id="UP000780801"/>
    </source>
</evidence>
<evidence type="ECO:0000313" key="2">
    <source>
        <dbReference type="EMBL" id="KAF9583909.1"/>
    </source>
</evidence>
<dbReference type="EMBL" id="JAABOA010000553">
    <property type="protein sequence ID" value="KAF9583909.1"/>
    <property type="molecule type" value="Genomic_DNA"/>
</dbReference>
<comment type="caution">
    <text evidence="2">The sequence shown here is derived from an EMBL/GenBank/DDBJ whole genome shotgun (WGS) entry which is preliminary data.</text>
</comment>
<sequence>MVTFKTAPTLDPTAAQAVWVSPPLPVVPAMPHYLQLSSLSASASTVRISGSTVRIPDSRSQILSSNGTSNGTSNGSRSRSSRRNSIASGCLRLDLLAAMREEFKWNFDNFKGEPWVLPSGQRLDDVTLPNVLGPTTESLMHPCIIDNVEAMTGLVEEQVDKDELLRALGGEDGDDRAWQLAEAEQAFISLYQYELPPKQSESWHISNQWNVLNEISTIPKILQHHPGEICCVTSGRRKNGQRATPLIIQLCGRKADGVIKSDVHELAVMEAAKIDNGPQGTKVMVDTLKLGKMMKDCYDVIRRDSRKNVHETLATFGMGIGHSDSPLQPPSLP</sequence>
<feature type="region of interest" description="Disordered" evidence="1">
    <location>
        <begin position="57"/>
        <end position="83"/>
    </location>
</feature>
<dbReference type="AlphaFoldDB" id="A0A9P6FYS2"/>
<organism evidence="2 3">
    <name type="scientific">Lunasporangiospora selenospora</name>
    <dbReference type="NCBI Taxonomy" id="979761"/>
    <lineage>
        <taxon>Eukaryota</taxon>
        <taxon>Fungi</taxon>
        <taxon>Fungi incertae sedis</taxon>
        <taxon>Mucoromycota</taxon>
        <taxon>Mortierellomycotina</taxon>
        <taxon>Mortierellomycetes</taxon>
        <taxon>Mortierellales</taxon>
        <taxon>Mortierellaceae</taxon>
        <taxon>Lunasporangiospora</taxon>
    </lineage>
</organism>
<dbReference type="OrthoDB" id="2447334at2759"/>
<protein>
    <submittedName>
        <fullName evidence="2">Uncharacterized protein</fullName>
    </submittedName>
</protein>
<proteinExistence type="predicted"/>
<gene>
    <name evidence="2" type="ORF">BGW38_008154</name>
</gene>